<feature type="transmembrane region" description="Helical" evidence="13">
    <location>
        <begin position="318"/>
        <end position="339"/>
    </location>
</feature>
<evidence type="ECO:0008006" key="18">
    <source>
        <dbReference type="Google" id="ProtNLM"/>
    </source>
</evidence>
<dbReference type="InterPro" id="IPR003439">
    <property type="entry name" value="ABC_transporter-like_ATP-bd"/>
</dbReference>
<dbReference type="InterPro" id="IPR006895">
    <property type="entry name" value="Znf_Sec23_Sec24"/>
</dbReference>
<evidence type="ECO:0000256" key="4">
    <source>
        <dbReference type="ARBA" id="ARBA00022692"/>
    </source>
</evidence>
<feature type="domain" description="ABC transmembrane type-1" evidence="15">
    <location>
        <begin position="314"/>
        <end position="846"/>
    </location>
</feature>
<dbReference type="FunFam" id="3.40.50.300:FF:003496">
    <property type="entry name" value="Cullin-associated NEDD8-dissociated protein 1"/>
    <property type="match status" value="1"/>
</dbReference>
<keyword evidence="4 13" id="KW-0812">Transmembrane</keyword>
<feature type="transmembrane region" description="Helical" evidence="13">
    <location>
        <begin position="782"/>
        <end position="807"/>
    </location>
</feature>
<feature type="compositionally biased region" description="Pro residues" evidence="12">
    <location>
        <begin position="1013"/>
        <end position="1033"/>
    </location>
</feature>
<feature type="domain" description="ABC transporter" evidence="14">
    <location>
        <begin position="881"/>
        <end position="1162"/>
    </location>
</feature>
<dbReference type="Gene3D" id="3.40.50.410">
    <property type="entry name" value="von Willebrand factor, type A domain"/>
    <property type="match status" value="1"/>
</dbReference>
<dbReference type="Pfam" id="PF03004">
    <property type="entry name" value="Transposase_24"/>
    <property type="match status" value="1"/>
</dbReference>
<dbReference type="CDD" id="cd03249">
    <property type="entry name" value="ABC_MTABC3_MDL1_MDL2"/>
    <property type="match status" value="1"/>
</dbReference>
<dbReference type="FunFam" id="3.40.50.300:FF:000066">
    <property type="entry name" value="ABC transporter B family member 1"/>
    <property type="match status" value="1"/>
</dbReference>
<comment type="caution">
    <text evidence="16">The sequence shown here is derived from an EMBL/GenBank/DDBJ whole genome shotgun (WGS) entry which is preliminary data.</text>
</comment>
<evidence type="ECO:0000313" key="16">
    <source>
        <dbReference type="EMBL" id="RYR01721.1"/>
    </source>
</evidence>
<keyword evidence="11" id="KW-0175">Coiled coil</keyword>
<dbReference type="GO" id="GO:0006886">
    <property type="term" value="P:intracellular protein transport"/>
    <property type="evidence" value="ECO:0007669"/>
    <property type="project" value="InterPro"/>
</dbReference>
<feature type="compositionally biased region" description="Low complexity" evidence="12">
    <location>
        <begin position="1042"/>
        <end position="1054"/>
    </location>
</feature>
<keyword evidence="10" id="KW-0325">Glycoprotein</keyword>
<evidence type="ECO:0000256" key="3">
    <source>
        <dbReference type="ARBA" id="ARBA00022448"/>
    </source>
</evidence>
<dbReference type="Gene3D" id="1.20.1560.10">
    <property type="entry name" value="ABC transporter type 1, transmembrane domain"/>
    <property type="match status" value="1"/>
</dbReference>
<feature type="domain" description="ABC transporter" evidence="14">
    <location>
        <begin position="519"/>
        <end position="755"/>
    </location>
</feature>
<dbReference type="InterPro" id="IPR004252">
    <property type="entry name" value="Probable_transposase_24"/>
</dbReference>
<dbReference type="InterPro" id="IPR003593">
    <property type="entry name" value="AAA+_ATPase"/>
</dbReference>
<sequence length="1329" mass="145682">MEAKTGLGRRRLTSYIVFRLILSNIYRFLPSLTAARAISDIIKEHYSQPWPSWKKIPDATRKSWWEKFKSQHQFFPPDLYWARKNFERRGVALLKSLLGKARKSRVKPQWIEDDVWDSLCTYWNADTGFLKKSAQGKSNRASDCGGFGASLHTAGPISISQHKTNMKKSLKRTPTLLELFAKTHKHKDETWVDKKSKYVEGEFKNAMEQVIQKTSEEGSNAPDETDVWQEIAGSKKGKIYGLGLESTVVDKRLSFHGSNSQASEWLRVTEHKEIMRKMQEENAYLKARLDKKERRLKLAEHLLRQMIKKKGFNISLKFVYLAIGIGVAAFLQVVCWMVTGERQAARIRGLYLKTILRQDIAFFDKETNTGEVIGRMSGDTVLIQDAMGEKVASFTGEKQAVSSYEKRLEDAYKSGVSEGIAAGMGFGVVTCVIFCGYALAVWYGSKMIMEKGYNGGMVVNVMVAALSASMSLGEASPCLSAFASGKAAAYKMFQTIERKPEIDAYDPTGKTLEDIHGDIELRDVYFSYPARPEELIFNGFSLHIPSGTTAALVGQSGSGKSTVISLMERFYDPQAGEVLIDGINIREFQVRWIRGKVGLVSQEPVLFASSIKDNIAYGKEGATIEEIKVATELANAANFIDKLPKGLETMVGEHGTQLSGGQKQRIAIARAILKDPRILLLDEATSALDAESERIVQEALDRIMINRTTVIVAHRLSTVKNADMIAVIHRGKMRMYEEASQVANDAVGSIRTVASFCAEEKVMEFYKKKCEGPRKTGIRQGLISGIGFGVSFFLLYCVYATCFYAGARFVKDGKASFSDVLRVFFALTMAANAISQSSSLAPDSSKAKSAAASIFGLLDMKSKIDPSDESGTTLDNVNGEIKFRHVGFKYPSRPDIQIFRDLSLTIHSGKTVALVGESGSGKSTVIALLQRFFDPDFGQITLDGIEIQKLQLKWLRQQIGLVGQEPVLFNDTIRANIAYGKGGNATEAEIIQVAELANAHGFISALQQSPTPDKSPIPPPPPFASPPRFPPPILQLQQDQASSPSVKPPNSSSPANGVKSGSLVPHMSTPPGPPVFTSPVRPAAVPFRTSPASPQPLAFSSGSSLPTSSPPRFSNGSVELQHQVSDSIEDHLPAGESSFVLFSAHKVLKQKKQANVPSLGFGALVSPGREVSTGPQVIQRDPHRCQSCGAYANIYCNILLGSGQWQCVICRKLNGSDGEYIGHSKEDLHRFPELSSPMVDYVQTGNKGPGFVPVSDSGMSAPVVLVIDECLDEPHLQHLQSSLHAFVDSLPPTTRLGIVLYGRTVSIYDFSEESIASADVLPGDQSPTQ</sequence>
<proteinExistence type="inferred from homology"/>
<evidence type="ECO:0000256" key="10">
    <source>
        <dbReference type="ARBA" id="ARBA00023180"/>
    </source>
</evidence>
<dbReference type="EMBL" id="SDMP01000016">
    <property type="protein sequence ID" value="RYR01721.1"/>
    <property type="molecule type" value="Genomic_DNA"/>
</dbReference>
<dbReference type="Pfam" id="PF00005">
    <property type="entry name" value="ABC_tran"/>
    <property type="match status" value="2"/>
</dbReference>
<dbReference type="GO" id="GO:0005886">
    <property type="term" value="C:plasma membrane"/>
    <property type="evidence" value="ECO:0007669"/>
    <property type="project" value="UniProtKB-SubCell"/>
</dbReference>
<keyword evidence="8 13" id="KW-1133">Transmembrane helix</keyword>
<dbReference type="PROSITE" id="PS00211">
    <property type="entry name" value="ABC_TRANSPORTER_1"/>
    <property type="match status" value="1"/>
</dbReference>
<evidence type="ECO:0000259" key="15">
    <source>
        <dbReference type="PROSITE" id="PS50929"/>
    </source>
</evidence>
<keyword evidence="7" id="KW-0067">ATP-binding</keyword>
<comment type="similarity">
    <text evidence="2">Belongs to the ABC transporter superfamily. ABCB family. Multidrug resistance exporter (TC 3.A.1.201) subfamily.</text>
</comment>
<dbReference type="PROSITE" id="PS50893">
    <property type="entry name" value="ABC_TRANSPORTER_2"/>
    <property type="match status" value="2"/>
</dbReference>
<dbReference type="FunFam" id="2.30.30.380:FF:000013">
    <property type="entry name" value="Protein transport protein SEC23"/>
    <property type="match status" value="1"/>
</dbReference>
<dbReference type="GO" id="GO:0030127">
    <property type="term" value="C:COPII vesicle coat"/>
    <property type="evidence" value="ECO:0007669"/>
    <property type="project" value="InterPro"/>
</dbReference>
<protein>
    <recommendedName>
        <fullName evidence="18">ABC transporter domain-containing protein</fullName>
    </recommendedName>
</protein>
<accession>A0A444YII7</accession>
<dbReference type="InterPro" id="IPR039421">
    <property type="entry name" value="Type_1_exporter"/>
</dbReference>
<gene>
    <name evidence="16" type="ORF">Ahy_B06g080584</name>
</gene>
<dbReference type="InterPro" id="IPR036174">
    <property type="entry name" value="Znf_Sec23_Sec24_sf"/>
</dbReference>
<feature type="transmembrane region" description="Helical" evidence="13">
    <location>
        <begin position="455"/>
        <end position="473"/>
    </location>
</feature>
<name>A0A444YII7_ARAHY</name>
<keyword evidence="9 13" id="KW-0472">Membrane</keyword>
<evidence type="ECO:0000313" key="17">
    <source>
        <dbReference type="Proteomes" id="UP000289738"/>
    </source>
</evidence>
<dbReference type="PROSITE" id="PS50929">
    <property type="entry name" value="ABC_TM1F"/>
    <property type="match status" value="1"/>
</dbReference>
<evidence type="ECO:0000256" key="5">
    <source>
        <dbReference type="ARBA" id="ARBA00022737"/>
    </source>
</evidence>
<dbReference type="SUPFAM" id="SSF53300">
    <property type="entry name" value="vWA-like"/>
    <property type="match status" value="1"/>
</dbReference>
<dbReference type="SUPFAM" id="SSF82919">
    <property type="entry name" value="Zn-finger domain of Sec23/24"/>
    <property type="match status" value="1"/>
</dbReference>
<feature type="compositionally biased region" description="Low complexity" evidence="12">
    <location>
        <begin position="1100"/>
        <end position="1111"/>
    </location>
</feature>
<dbReference type="GO" id="GO:0005524">
    <property type="term" value="F:ATP binding"/>
    <property type="evidence" value="ECO:0007669"/>
    <property type="project" value="UniProtKB-KW"/>
</dbReference>
<reference evidence="16 17" key="1">
    <citation type="submission" date="2019-01" db="EMBL/GenBank/DDBJ databases">
        <title>Sequencing of cultivated peanut Arachis hypogaea provides insights into genome evolution and oil improvement.</title>
        <authorList>
            <person name="Chen X."/>
        </authorList>
    </citation>
    <scope>NUCLEOTIDE SEQUENCE [LARGE SCALE GENOMIC DNA]</scope>
    <source>
        <strain evidence="17">cv. Fuhuasheng</strain>
        <tissue evidence="16">Leaves</tissue>
    </source>
</reference>
<dbReference type="PANTHER" id="PTHR24222">
    <property type="entry name" value="ABC TRANSPORTER B FAMILY"/>
    <property type="match status" value="1"/>
</dbReference>
<keyword evidence="17" id="KW-1185">Reference proteome</keyword>
<dbReference type="GO" id="GO:0006888">
    <property type="term" value="P:endoplasmic reticulum to Golgi vesicle-mediated transport"/>
    <property type="evidence" value="ECO:0007669"/>
    <property type="project" value="InterPro"/>
</dbReference>
<dbReference type="SUPFAM" id="SSF90123">
    <property type="entry name" value="ABC transporter transmembrane region"/>
    <property type="match status" value="2"/>
</dbReference>
<dbReference type="InterPro" id="IPR027417">
    <property type="entry name" value="P-loop_NTPase"/>
</dbReference>
<dbReference type="Gene3D" id="2.30.30.380">
    <property type="entry name" value="Zn-finger domain of Sec23/24"/>
    <property type="match status" value="1"/>
</dbReference>
<dbReference type="Gene3D" id="3.40.50.300">
    <property type="entry name" value="P-loop containing nucleotide triphosphate hydrolases"/>
    <property type="match status" value="2"/>
</dbReference>
<organism evidence="16 17">
    <name type="scientific">Arachis hypogaea</name>
    <name type="common">Peanut</name>
    <dbReference type="NCBI Taxonomy" id="3818"/>
    <lineage>
        <taxon>Eukaryota</taxon>
        <taxon>Viridiplantae</taxon>
        <taxon>Streptophyta</taxon>
        <taxon>Embryophyta</taxon>
        <taxon>Tracheophyta</taxon>
        <taxon>Spermatophyta</taxon>
        <taxon>Magnoliopsida</taxon>
        <taxon>eudicotyledons</taxon>
        <taxon>Gunneridae</taxon>
        <taxon>Pentapetalae</taxon>
        <taxon>rosids</taxon>
        <taxon>fabids</taxon>
        <taxon>Fabales</taxon>
        <taxon>Fabaceae</taxon>
        <taxon>Papilionoideae</taxon>
        <taxon>50 kb inversion clade</taxon>
        <taxon>dalbergioids sensu lato</taxon>
        <taxon>Dalbergieae</taxon>
        <taxon>Pterocarpus clade</taxon>
        <taxon>Arachis</taxon>
    </lineage>
</organism>
<evidence type="ECO:0000256" key="2">
    <source>
        <dbReference type="ARBA" id="ARBA00007577"/>
    </source>
</evidence>
<evidence type="ECO:0000256" key="13">
    <source>
        <dbReference type="SAM" id="Phobius"/>
    </source>
</evidence>
<keyword evidence="5" id="KW-0677">Repeat</keyword>
<evidence type="ECO:0000256" key="11">
    <source>
        <dbReference type="SAM" id="Coils"/>
    </source>
</evidence>
<dbReference type="Pfam" id="PF00664">
    <property type="entry name" value="ABC_membrane"/>
    <property type="match status" value="2"/>
</dbReference>
<dbReference type="Proteomes" id="UP000289738">
    <property type="component" value="Chromosome B06"/>
</dbReference>
<keyword evidence="6" id="KW-0547">Nucleotide-binding</keyword>
<evidence type="ECO:0000259" key="14">
    <source>
        <dbReference type="PROSITE" id="PS50893"/>
    </source>
</evidence>
<dbReference type="FunFam" id="1.20.1560.10:FF:000025">
    <property type="entry name" value="ABC transporter B family member 9"/>
    <property type="match status" value="1"/>
</dbReference>
<dbReference type="STRING" id="3818.A0A444YII7"/>
<comment type="subcellular location">
    <subcellularLocation>
        <location evidence="1">Cell membrane</location>
        <topology evidence="1">Multi-pass membrane protein</topology>
    </subcellularLocation>
</comment>
<dbReference type="GO" id="GO:0016887">
    <property type="term" value="F:ATP hydrolysis activity"/>
    <property type="evidence" value="ECO:0007669"/>
    <property type="project" value="InterPro"/>
</dbReference>
<dbReference type="InterPro" id="IPR036465">
    <property type="entry name" value="vWFA_dom_sf"/>
</dbReference>
<evidence type="ECO:0000256" key="8">
    <source>
        <dbReference type="ARBA" id="ARBA00022989"/>
    </source>
</evidence>
<dbReference type="SUPFAM" id="SSF52540">
    <property type="entry name" value="P-loop containing nucleoside triphosphate hydrolases"/>
    <property type="match status" value="2"/>
</dbReference>
<dbReference type="PANTHER" id="PTHR24222:SF63">
    <property type="entry name" value="ATP BINDING CASSETTE SUBFAMILY B"/>
    <property type="match status" value="1"/>
</dbReference>
<feature type="region of interest" description="Disordered" evidence="12">
    <location>
        <begin position="1006"/>
        <end position="1120"/>
    </location>
</feature>
<feature type="transmembrane region" description="Helical" evidence="13">
    <location>
        <begin position="420"/>
        <end position="443"/>
    </location>
</feature>
<dbReference type="CDD" id="cd18577">
    <property type="entry name" value="ABC_6TM_Pgp_ABCB1_D1_like"/>
    <property type="match status" value="1"/>
</dbReference>
<dbReference type="InterPro" id="IPR017871">
    <property type="entry name" value="ABC_transporter-like_CS"/>
</dbReference>
<feature type="coiled-coil region" evidence="11">
    <location>
        <begin position="275"/>
        <end position="309"/>
    </location>
</feature>
<evidence type="ECO:0000256" key="6">
    <source>
        <dbReference type="ARBA" id="ARBA00022741"/>
    </source>
</evidence>
<dbReference type="GO" id="GO:0140359">
    <property type="term" value="F:ABC-type transporter activity"/>
    <property type="evidence" value="ECO:0007669"/>
    <property type="project" value="InterPro"/>
</dbReference>
<evidence type="ECO:0000256" key="1">
    <source>
        <dbReference type="ARBA" id="ARBA00004651"/>
    </source>
</evidence>
<dbReference type="InterPro" id="IPR036640">
    <property type="entry name" value="ABC1_TM_sf"/>
</dbReference>
<keyword evidence="3" id="KW-0813">Transport</keyword>
<dbReference type="SMART" id="SM00382">
    <property type="entry name" value="AAA"/>
    <property type="match status" value="2"/>
</dbReference>
<evidence type="ECO:0000256" key="12">
    <source>
        <dbReference type="SAM" id="MobiDB-lite"/>
    </source>
</evidence>
<dbReference type="InterPro" id="IPR011527">
    <property type="entry name" value="ABC1_TM_dom"/>
</dbReference>
<evidence type="ECO:0000256" key="9">
    <source>
        <dbReference type="ARBA" id="ARBA00023136"/>
    </source>
</evidence>
<dbReference type="GO" id="GO:0008270">
    <property type="term" value="F:zinc ion binding"/>
    <property type="evidence" value="ECO:0007669"/>
    <property type="project" value="InterPro"/>
</dbReference>
<dbReference type="Pfam" id="PF04810">
    <property type="entry name" value="zf-Sec23_Sec24"/>
    <property type="match status" value="1"/>
</dbReference>
<evidence type="ECO:0000256" key="7">
    <source>
        <dbReference type="ARBA" id="ARBA00022840"/>
    </source>
</evidence>